<protein>
    <submittedName>
        <fullName evidence="6">Selenide, water dikinase</fullName>
    </submittedName>
</protein>
<dbReference type="AlphaFoldDB" id="A0A8G2FC36"/>
<dbReference type="Pfam" id="PF07992">
    <property type="entry name" value="Pyr_redox_2"/>
    <property type="match status" value="1"/>
</dbReference>
<dbReference type="GO" id="GO:0016301">
    <property type="term" value="F:kinase activity"/>
    <property type="evidence" value="ECO:0007669"/>
    <property type="project" value="UniProtKB-KW"/>
</dbReference>
<organism evidence="6 7">
    <name type="scientific">Acidiphilium rubrum</name>
    <dbReference type="NCBI Taxonomy" id="526"/>
    <lineage>
        <taxon>Bacteria</taxon>
        <taxon>Pseudomonadati</taxon>
        <taxon>Pseudomonadota</taxon>
        <taxon>Alphaproteobacteria</taxon>
        <taxon>Acetobacterales</taxon>
        <taxon>Acidocellaceae</taxon>
        <taxon>Acidiphilium</taxon>
    </lineage>
</organism>
<gene>
    <name evidence="6" type="ORF">SAMN05421828_102148</name>
</gene>
<dbReference type="InterPro" id="IPR036188">
    <property type="entry name" value="FAD/NAD-bd_sf"/>
</dbReference>
<accession>A0A8G2FC36</accession>
<evidence type="ECO:0000259" key="5">
    <source>
        <dbReference type="Pfam" id="PF07992"/>
    </source>
</evidence>
<keyword evidence="7" id="KW-1185">Reference proteome</keyword>
<evidence type="ECO:0000256" key="4">
    <source>
        <dbReference type="ARBA" id="ARBA00023002"/>
    </source>
</evidence>
<dbReference type="RefSeq" id="WP_217696424.1">
    <property type="nucleotide sequence ID" value="NZ_FTNE01000002.1"/>
</dbReference>
<sequence>MPSAARTLVLIGGGHAHVAVIRGFATNPLPCVELTVIGRDAETPYSGMLPGLIAGHYTHAEAHIDVAALCRFAGARFIHDEATGLDLACQRVLCRAGPPVPYDCLSIDIGASPSPRASGIGVKPIAPFLAHWEALCARTLATPERLHIGVVGAGAGGVELVLALQVRLEGLLRAAGRPDDAPRFSLFGQAATILPGFAEPARRRLERILHRRGIGVFTGQVIGTTADGARFDLDDVIWATGGVPAPWLARSGLAQTGLALDPKGFIAVHDTLQSTSHPTVFAAGDIASVIGRKLPKSGVYAVRQGKPLAANLRRALSGQALVPFRPQRHALALIGTGDCRAIAVKGGWSAEGRWVWLWKDWVDRRFMGRYTNLADHARADHQR</sequence>
<evidence type="ECO:0000256" key="2">
    <source>
        <dbReference type="ARBA" id="ARBA00022630"/>
    </source>
</evidence>
<keyword evidence="6" id="KW-0418">Kinase</keyword>
<proteinExistence type="predicted"/>
<keyword evidence="6" id="KW-0808">Transferase</keyword>
<comment type="cofactor">
    <cofactor evidence="1">
        <name>FAD</name>
        <dbReference type="ChEBI" id="CHEBI:57692"/>
    </cofactor>
</comment>
<keyword evidence="4" id="KW-0560">Oxidoreductase</keyword>
<dbReference type="SUPFAM" id="SSF51905">
    <property type="entry name" value="FAD/NAD(P)-binding domain"/>
    <property type="match status" value="2"/>
</dbReference>
<reference evidence="6 7" key="1">
    <citation type="submission" date="2017-01" db="EMBL/GenBank/DDBJ databases">
        <authorList>
            <person name="Varghese N."/>
            <person name="Submissions S."/>
        </authorList>
    </citation>
    <scope>NUCLEOTIDE SEQUENCE [LARGE SCALE GENOMIC DNA]</scope>
    <source>
        <strain evidence="6 7">ATCC 35905</strain>
    </source>
</reference>
<feature type="domain" description="FAD/NAD(P)-binding" evidence="5">
    <location>
        <begin position="8"/>
        <end position="305"/>
    </location>
</feature>
<dbReference type="NCBIfam" id="TIGR03169">
    <property type="entry name" value="Nterm_to_SelD"/>
    <property type="match status" value="1"/>
</dbReference>
<comment type="caution">
    <text evidence="6">The sequence shown here is derived from an EMBL/GenBank/DDBJ whole genome shotgun (WGS) entry which is preliminary data.</text>
</comment>
<evidence type="ECO:0000313" key="7">
    <source>
        <dbReference type="Proteomes" id="UP000186308"/>
    </source>
</evidence>
<keyword evidence="3" id="KW-0274">FAD</keyword>
<dbReference type="EMBL" id="FTNE01000002">
    <property type="protein sequence ID" value="SIQ18973.1"/>
    <property type="molecule type" value="Genomic_DNA"/>
</dbReference>
<dbReference type="GO" id="GO:0019646">
    <property type="term" value="P:aerobic electron transport chain"/>
    <property type="evidence" value="ECO:0007669"/>
    <property type="project" value="TreeGrafter"/>
</dbReference>
<dbReference type="PANTHER" id="PTHR42913">
    <property type="entry name" value="APOPTOSIS-INDUCING FACTOR 1"/>
    <property type="match status" value="1"/>
</dbReference>
<dbReference type="PRINTS" id="PR00368">
    <property type="entry name" value="FADPNR"/>
</dbReference>
<dbReference type="GO" id="GO:0003955">
    <property type="term" value="F:NAD(P)H dehydrogenase (quinone) activity"/>
    <property type="evidence" value="ECO:0007669"/>
    <property type="project" value="TreeGrafter"/>
</dbReference>
<evidence type="ECO:0000256" key="3">
    <source>
        <dbReference type="ARBA" id="ARBA00022827"/>
    </source>
</evidence>
<dbReference type="Gene3D" id="3.50.50.100">
    <property type="match status" value="1"/>
</dbReference>
<name>A0A8G2FC36_ACIRU</name>
<evidence type="ECO:0000313" key="6">
    <source>
        <dbReference type="EMBL" id="SIQ18973.1"/>
    </source>
</evidence>
<dbReference type="Proteomes" id="UP000186308">
    <property type="component" value="Unassembled WGS sequence"/>
</dbReference>
<evidence type="ECO:0000256" key="1">
    <source>
        <dbReference type="ARBA" id="ARBA00001974"/>
    </source>
</evidence>
<dbReference type="InterPro" id="IPR023753">
    <property type="entry name" value="FAD/NAD-binding_dom"/>
</dbReference>
<dbReference type="InterPro" id="IPR051169">
    <property type="entry name" value="NADH-Q_oxidoreductase"/>
</dbReference>
<keyword evidence="2" id="KW-0285">Flavoprotein</keyword>
<dbReference type="PANTHER" id="PTHR42913:SF9">
    <property type="entry name" value="SLR1591 PROTEIN"/>
    <property type="match status" value="1"/>
</dbReference>
<dbReference type="InterPro" id="IPR017584">
    <property type="entry name" value="Pyridine_nucleo_diS_OxRdtase_N"/>
</dbReference>